<dbReference type="OrthoDB" id="10258312at2759"/>
<protein>
    <submittedName>
        <fullName evidence="1">Uncharacterized protein</fullName>
    </submittedName>
</protein>
<dbReference type="EMBL" id="BFAA01045245">
    <property type="protein sequence ID" value="GCB83547.1"/>
    <property type="molecule type" value="Genomic_DNA"/>
</dbReference>
<feature type="non-terminal residue" evidence="1">
    <location>
        <position position="1"/>
    </location>
</feature>
<organism evidence="1 2">
    <name type="scientific">Scyliorhinus torazame</name>
    <name type="common">Cloudy catshark</name>
    <name type="synonym">Catulus torazame</name>
    <dbReference type="NCBI Taxonomy" id="75743"/>
    <lineage>
        <taxon>Eukaryota</taxon>
        <taxon>Metazoa</taxon>
        <taxon>Chordata</taxon>
        <taxon>Craniata</taxon>
        <taxon>Vertebrata</taxon>
        <taxon>Chondrichthyes</taxon>
        <taxon>Elasmobranchii</taxon>
        <taxon>Galeomorphii</taxon>
        <taxon>Galeoidea</taxon>
        <taxon>Carcharhiniformes</taxon>
        <taxon>Scyliorhinidae</taxon>
        <taxon>Scyliorhinus</taxon>
    </lineage>
</organism>
<dbReference type="Proteomes" id="UP000288216">
    <property type="component" value="Unassembled WGS sequence"/>
</dbReference>
<dbReference type="STRING" id="75743.A0A401QE00"/>
<name>A0A401QE00_SCYTO</name>
<comment type="caution">
    <text evidence="1">The sequence shown here is derived from an EMBL/GenBank/DDBJ whole genome shotgun (WGS) entry which is preliminary data.</text>
</comment>
<evidence type="ECO:0000313" key="1">
    <source>
        <dbReference type="EMBL" id="GCB83547.1"/>
    </source>
</evidence>
<gene>
    <name evidence="1" type="ORF">scyTo_0024394</name>
</gene>
<keyword evidence="2" id="KW-1185">Reference proteome</keyword>
<dbReference type="OMA" id="DMMEQTK"/>
<accession>A0A401QE00</accession>
<reference evidence="1 2" key="1">
    <citation type="journal article" date="2018" name="Nat. Ecol. Evol.">
        <title>Shark genomes provide insights into elasmobranch evolution and the origin of vertebrates.</title>
        <authorList>
            <person name="Hara Y"/>
            <person name="Yamaguchi K"/>
            <person name="Onimaru K"/>
            <person name="Kadota M"/>
            <person name="Koyanagi M"/>
            <person name="Keeley SD"/>
            <person name="Tatsumi K"/>
            <person name="Tanaka K"/>
            <person name="Motone F"/>
            <person name="Kageyama Y"/>
            <person name="Nozu R"/>
            <person name="Adachi N"/>
            <person name="Nishimura O"/>
            <person name="Nakagawa R"/>
            <person name="Tanegashima C"/>
            <person name="Kiyatake I"/>
            <person name="Matsumoto R"/>
            <person name="Murakumo K"/>
            <person name="Nishida K"/>
            <person name="Terakita A"/>
            <person name="Kuratani S"/>
            <person name="Sato K"/>
            <person name="Hyodo S Kuraku.S."/>
        </authorList>
    </citation>
    <scope>NUCLEOTIDE SEQUENCE [LARGE SCALE GENOMIC DNA]</scope>
</reference>
<sequence length="51" mass="5921">LAIQLDENEALKTALQSTLKAKEEDLKLYYDTMGQVKQVFLQALRQHKEKT</sequence>
<evidence type="ECO:0000313" key="2">
    <source>
        <dbReference type="Proteomes" id="UP000288216"/>
    </source>
</evidence>
<dbReference type="AlphaFoldDB" id="A0A401QE00"/>
<proteinExistence type="predicted"/>